<proteinExistence type="predicted"/>
<evidence type="ECO:0000256" key="1">
    <source>
        <dbReference type="SAM" id="Coils"/>
    </source>
</evidence>
<dbReference type="InterPro" id="IPR036097">
    <property type="entry name" value="HisK_dim/P_sf"/>
</dbReference>
<keyword evidence="3" id="KW-1185">Reference proteome</keyword>
<name>A0A1G7IBJ9_9BACT</name>
<dbReference type="AlphaFoldDB" id="A0A1G7IBJ9"/>
<dbReference type="RefSeq" id="WP_083344498.1">
    <property type="nucleotide sequence ID" value="NZ_LT629690.1"/>
</dbReference>
<protein>
    <submittedName>
        <fullName evidence="2">Uncharacterized protein</fullName>
    </submittedName>
</protein>
<accession>A0A1G7IBJ9</accession>
<sequence>MNQMELTMDDAALEELDDAIHALSQPLTALLFAVEMAALRTTPDEIQDALNTARAECRRAVAELERVREAAARLEAGGSR</sequence>
<feature type="coiled-coil region" evidence="1">
    <location>
        <begin position="50"/>
        <end position="77"/>
    </location>
</feature>
<dbReference type="GO" id="GO:0000155">
    <property type="term" value="F:phosphorelay sensor kinase activity"/>
    <property type="evidence" value="ECO:0007669"/>
    <property type="project" value="InterPro"/>
</dbReference>
<dbReference type="EMBL" id="LT629690">
    <property type="protein sequence ID" value="SDF10127.1"/>
    <property type="molecule type" value="Genomic_DNA"/>
</dbReference>
<organism evidence="2 3">
    <name type="scientific">Terriglobus roseus</name>
    <dbReference type="NCBI Taxonomy" id="392734"/>
    <lineage>
        <taxon>Bacteria</taxon>
        <taxon>Pseudomonadati</taxon>
        <taxon>Acidobacteriota</taxon>
        <taxon>Terriglobia</taxon>
        <taxon>Terriglobales</taxon>
        <taxon>Acidobacteriaceae</taxon>
        <taxon>Terriglobus</taxon>
    </lineage>
</organism>
<dbReference type="SUPFAM" id="SSF47384">
    <property type="entry name" value="Homodimeric domain of signal transducing histidine kinase"/>
    <property type="match status" value="1"/>
</dbReference>
<evidence type="ECO:0000313" key="2">
    <source>
        <dbReference type="EMBL" id="SDF10127.1"/>
    </source>
</evidence>
<keyword evidence="1" id="KW-0175">Coiled coil</keyword>
<dbReference type="Proteomes" id="UP000182427">
    <property type="component" value="Chromosome I"/>
</dbReference>
<evidence type="ECO:0000313" key="3">
    <source>
        <dbReference type="Proteomes" id="UP000182427"/>
    </source>
</evidence>
<reference evidence="2 3" key="1">
    <citation type="submission" date="2016-10" db="EMBL/GenBank/DDBJ databases">
        <authorList>
            <person name="de Groot N.N."/>
        </authorList>
    </citation>
    <scope>NUCLEOTIDE SEQUENCE [LARGE SCALE GENOMIC DNA]</scope>
    <source>
        <strain evidence="2 3">GAS232</strain>
    </source>
</reference>
<gene>
    <name evidence="2" type="ORF">SAMN05444167_1390</name>
</gene>